<dbReference type="AlphaFoldDB" id="A0AAF0WWE5"/>
<protein>
    <submittedName>
        <fullName evidence="3">Uncharacterized protein</fullName>
    </submittedName>
</protein>
<evidence type="ECO:0000256" key="1">
    <source>
        <dbReference type="SAM" id="MobiDB-lite"/>
    </source>
</evidence>
<keyword evidence="2" id="KW-1133">Transmembrane helix</keyword>
<keyword evidence="2" id="KW-0812">Transmembrane</keyword>
<reference evidence="3" key="1">
    <citation type="journal article" date="2016" name="Nat. Genet.">
        <title>A high-quality carrot genome assembly provides new insights into carotenoid accumulation and asterid genome evolution.</title>
        <authorList>
            <person name="Iorizzo M."/>
            <person name="Ellison S."/>
            <person name="Senalik D."/>
            <person name="Zeng P."/>
            <person name="Satapoomin P."/>
            <person name="Huang J."/>
            <person name="Bowman M."/>
            <person name="Iovene M."/>
            <person name="Sanseverino W."/>
            <person name="Cavagnaro P."/>
            <person name="Yildiz M."/>
            <person name="Macko-Podgorni A."/>
            <person name="Moranska E."/>
            <person name="Grzebelus E."/>
            <person name="Grzebelus D."/>
            <person name="Ashrafi H."/>
            <person name="Zheng Z."/>
            <person name="Cheng S."/>
            <person name="Spooner D."/>
            <person name="Van Deynze A."/>
            <person name="Simon P."/>
        </authorList>
    </citation>
    <scope>NUCLEOTIDE SEQUENCE</scope>
    <source>
        <tissue evidence="3">Leaf</tissue>
    </source>
</reference>
<evidence type="ECO:0000313" key="4">
    <source>
        <dbReference type="Proteomes" id="UP000077755"/>
    </source>
</evidence>
<sequence>MEILIKQMRSKYSGVRQRNRDTPGRVRFSGVELEIGEPNRATIGQNDPNNFCTENNDRMIPISPPREAQDEKKRWFNTQMNQEYNYSDSTEYPSAVAAAVYAINSIRSKKVSGKTKIFIIFFNLLYLIFKTSLSFIFQ</sequence>
<feature type="compositionally biased region" description="Polar residues" evidence="1">
    <location>
        <begin position="42"/>
        <end position="54"/>
    </location>
</feature>
<reference evidence="3" key="2">
    <citation type="submission" date="2022-03" db="EMBL/GenBank/DDBJ databases">
        <title>Draft title - Genomic analysis of global carrot germplasm unveils the trajectory of domestication and the origin of high carotenoid orange carrot.</title>
        <authorList>
            <person name="Iorizzo M."/>
            <person name="Ellison S."/>
            <person name="Senalik D."/>
            <person name="Macko-Podgorni A."/>
            <person name="Grzebelus D."/>
            <person name="Bostan H."/>
            <person name="Rolling W."/>
            <person name="Curaba J."/>
            <person name="Simon P."/>
        </authorList>
    </citation>
    <scope>NUCLEOTIDE SEQUENCE</scope>
    <source>
        <tissue evidence="3">Leaf</tissue>
    </source>
</reference>
<organism evidence="3 4">
    <name type="scientific">Daucus carota subsp. sativus</name>
    <name type="common">Carrot</name>
    <dbReference type="NCBI Taxonomy" id="79200"/>
    <lineage>
        <taxon>Eukaryota</taxon>
        <taxon>Viridiplantae</taxon>
        <taxon>Streptophyta</taxon>
        <taxon>Embryophyta</taxon>
        <taxon>Tracheophyta</taxon>
        <taxon>Spermatophyta</taxon>
        <taxon>Magnoliopsida</taxon>
        <taxon>eudicotyledons</taxon>
        <taxon>Gunneridae</taxon>
        <taxon>Pentapetalae</taxon>
        <taxon>asterids</taxon>
        <taxon>campanulids</taxon>
        <taxon>Apiales</taxon>
        <taxon>Apiaceae</taxon>
        <taxon>Apioideae</taxon>
        <taxon>Scandiceae</taxon>
        <taxon>Daucinae</taxon>
        <taxon>Daucus</taxon>
        <taxon>Daucus sect. Daucus</taxon>
    </lineage>
</organism>
<evidence type="ECO:0000256" key="2">
    <source>
        <dbReference type="SAM" id="Phobius"/>
    </source>
</evidence>
<proteinExistence type="predicted"/>
<keyword evidence="4" id="KW-1185">Reference proteome</keyword>
<keyword evidence="2" id="KW-0472">Membrane</keyword>
<gene>
    <name evidence="3" type="ORF">DCAR_0415492</name>
</gene>
<dbReference type="EMBL" id="CP093346">
    <property type="protein sequence ID" value="WOG96161.1"/>
    <property type="molecule type" value="Genomic_DNA"/>
</dbReference>
<dbReference type="Proteomes" id="UP000077755">
    <property type="component" value="Chromosome 4"/>
</dbReference>
<accession>A0AAF0WWE5</accession>
<name>A0AAF0WWE5_DAUCS</name>
<feature type="region of interest" description="Disordered" evidence="1">
    <location>
        <begin position="39"/>
        <end position="70"/>
    </location>
</feature>
<evidence type="ECO:0000313" key="3">
    <source>
        <dbReference type="EMBL" id="WOG96161.1"/>
    </source>
</evidence>
<feature type="transmembrane region" description="Helical" evidence="2">
    <location>
        <begin position="117"/>
        <end position="137"/>
    </location>
</feature>